<feature type="non-terminal residue" evidence="2">
    <location>
        <position position="1"/>
    </location>
</feature>
<comment type="caution">
    <text evidence="2">The sequence shown here is derived from an EMBL/GenBank/DDBJ whole genome shotgun (WGS) entry which is preliminary data.</text>
</comment>
<evidence type="ECO:0000313" key="3">
    <source>
        <dbReference type="Proteomes" id="UP000258309"/>
    </source>
</evidence>
<organism evidence="2 3">
    <name type="scientific">Scytalidium lignicola</name>
    <name type="common">Hyphomycete</name>
    <dbReference type="NCBI Taxonomy" id="5539"/>
    <lineage>
        <taxon>Eukaryota</taxon>
        <taxon>Fungi</taxon>
        <taxon>Dikarya</taxon>
        <taxon>Ascomycota</taxon>
        <taxon>Pezizomycotina</taxon>
        <taxon>Leotiomycetes</taxon>
        <taxon>Leotiomycetes incertae sedis</taxon>
        <taxon>Scytalidium</taxon>
    </lineage>
</organism>
<feature type="chain" id="PRO_5017645158" evidence="1">
    <location>
        <begin position="21"/>
        <end position="149"/>
    </location>
</feature>
<evidence type="ECO:0000256" key="1">
    <source>
        <dbReference type="SAM" id="SignalP"/>
    </source>
</evidence>
<gene>
    <name evidence="2" type="ORF">B7463_g9305</name>
</gene>
<feature type="non-terminal residue" evidence="2">
    <location>
        <position position="149"/>
    </location>
</feature>
<keyword evidence="1" id="KW-0732">Signal</keyword>
<accession>A0A3E2H0V9</accession>
<sequence>MLSFTPYIAVLALTVGLSTALPKIPISELVQRNATAATVLIRQYADPSCALPTIDGVPTLADGLEIDPNESNAGCIQITNTLPVSVQITGSKNLPTTCFVTLFGDSACGSGSTAQIGPITPGAGLSDCIGPIRDADGNTFSASAVGLSC</sequence>
<proteinExistence type="predicted"/>
<dbReference type="Proteomes" id="UP000258309">
    <property type="component" value="Unassembled WGS sequence"/>
</dbReference>
<feature type="signal peptide" evidence="1">
    <location>
        <begin position="1"/>
        <end position="20"/>
    </location>
</feature>
<reference evidence="2 3" key="1">
    <citation type="submission" date="2018-05" db="EMBL/GenBank/DDBJ databases">
        <title>Draft genome sequence of Scytalidium lignicola DSM 105466, a ubiquitous saprotrophic fungus.</title>
        <authorList>
            <person name="Buettner E."/>
            <person name="Gebauer A.M."/>
            <person name="Hofrichter M."/>
            <person name="Liers C."/>
            <person name="Kellner H."/>
        </authorList>
    </citation>
    <scope>NUCLEOTIDE SEQUENCE [LARGE SCALE GENOMIC DNA]</scope>
    <source>
        <strain evidence="2 3">DSM 105466</strain>
    </source>
</reference>
<keyword evidence="3" id="KW-1185">Reference proteome</keyword>
<dbReference type="EMBL" id="NCSJ02000227">
    <property type="protein sequence ID" value="RFU27028.1"/>
    <property type="molecule type" value="Genomic_DNA"/>
</dbReference>
<name>A0A3E2H0V9_SCYLI</name>
<dbReference type="AlphaFoldDB" id="A0A3E2H0V9"/>
<protein>
    <submittedName>
        <fullName evidence="2">Uncharacterized protein</fullName>
    </submittedName>
</protein>
<evidence type="ECO:0000313" key="2">
    <source>
        <dbReference type="EMBL" id="RFU27028.1"/>
    </source>
</evidence>
<dbReference type="OrthoDB" id="5502633at2759"/>